<evidence type="ECO:0000313" key="1">
    <source>
        <dbReference type="EMBL" id="PNR36043.1"/>
    </source>
</evidence>
<keyword evidence="3" id="KW-1185">Reference proteome</keyword>
<dbReference type="EnsemblPlants" id="Pp3c17_10420V3.1">
    <property type="protein sequence ID" value="Pp3c17_10420V3.1"/>
    <property type="gene ID" value="Pp3c17_10420"/>
</dbReference>
<organism evidence="1">
    <name type="scientific">Physcomitrium patens</name>
    <name type="common">Spreading-leaved earth moss</name>
    <name type="synonym">Physcomitrella patens</name>
    <dbReference type="NCBI Taxonomy" id="3218"/>
    <lineage>
        <taxon>Eukaryota</taxon>
        <taxon>Viridiplantae</taxon>
        <taxon>Streptophyta</taxon>
        <taxon>Embryophyta</taxon>
        <taxon>Bryophyta</taxon>
        <taxon>Bryophytina</taxon>
        <taxon>Bryopsida</taxon>
        <taxon>Funariidae</taxon>
        <taxon>Funariales</taxon>
        <taxon>Funariaceae</taxon>
        <taxon>Physcomitrium</taxon>
    </lineage>
</organism>
<protein>
    <submittedName>
        <fullName evidence="1 2">Uncharacterized protein</fullName>
    </submittedName>
</protein>
<evidence type="ECO:0000313" key="2">
    <source>
        <dbReference type="EnsemblPlants" id="Pp3c17_10420V3.1"/>
    </source>
</evidence>
<dbReference type="PaxDb" id="3218-PP1S105_171V6.1"/>
<dbReference type="InParanoid" id="A0A2K1J3E3"/>
<dbReference type="Proteomes" id="UP000006727">
    <property type="component" value="Chromosome 17"/>
</dbReference>
<name>A0A2K1J3E3_PHYPA</name>
<dbReference type="AlphaFoldDB" id="A0A2K1J3E3"/>
<dbReference type="EMBL" id="ABEU02000017">
    <property type="protein sequence ID" value="PNR36043.1"/>
    <property type="molecule type" value="Genomic_DNA"/>
</dbReference>
<evidence type="ECO:0000313" key="3">
    <source>
        <dbReference type="Proteomes" id="UP000006727"/>
    </source>
</evidence>
<reference evidence="1 3" key="1">
    <citation type="journal article" date="2008" name="Science">
        <title>The Physcomitrella genome reveals evolutionary insights into the conquest of land by plants.</title>
        <authorList>
            <person name="Rensing S."/>
            <person name="Lang D."/>
            <person name="Zimmer A."/>
            <person name="Terry A."/>
            <person name="Salamov A."/>
            <person name="Shapiro H."/>
            <person name="Nishiyama T."/>
            <person name="Perroud P.-F."/>
            <person name="Lindquist E."/>
            <person name="Kamisugi Y."/>
            <person name="Tanahashi T."/>
            <person name="Sakakibara K."/>
            <person name="Fujita T."/>
            <person name="Oishi K."/>
            <person name="Shin-I T."/>
            <person name="Kuroki Y."/>
            <person name="Toyoda A."/>
            <person name="Suzuki Y."/>
            <person name="Hashimoto A."/>
            <person name="Yamaguchi K."/>
            <person name="Sugano A."/>
            <person name="Kohara Y."/>
            <person name="Fujiyama A."/>
            <person name="Anterola A."/>
            <person name="Aoki S."/>
            <person name="Ashton N."/>
            <person name="Barbazuk W.B."/>
            <person name="Barker E."/>
            <person name="Bennetzen J."/>
            <person name="Bezanilla M."/>
            <person name="Blankenship R."/>
            <person name="Cho S.H."/>
            <person name="Dutcher S."/>
            <person name="Estelle M."/>
            <person name="Fawcett J.A."/>
            <person name="Gundlach H."/>
            <person name="Hanada K."/>
            <person name="Heyl A."/>
            <person name="Hicks K.A."/>
            <person name="Hugh J."/>
            <person name="Lohr M."/>
            <person name="Mayer K."/>
            <person name="Melkozernov A."/>
            <person name="Murata T."/>
            <person name="Nelson D."/>
            <person name="Pils B."/>
            <person name="Prigge M."/>
            <person name="Reiss B."/>
            <person name="Renner T."/>
            <person name="Rombauts S."/>
            <person name="Rushton P."/>
            <person name="Sanderfoot A."/>
            <person name="Schween G."/>
            <person name="Shiu S.-H."/>
            <person name="Stueber K."/>
            <person name="Theodoulou F.L."/>
            <person name="Tu H."/>
            <person name="Van de Peer Y."/>
            <person name="Verrier P.J."/>
            <person name="Waters E."/>
            <person name="Wood A."/>
            <person name="Yang L."/>
            <person name="Cove D."/>
            <person name="Cuming A."/>
            <person name="Hasebe M."/>
            <person name="Lucas S."/>
            <person name="Mishler D.B."/>
            <person name="Reski R."/>
            <person name="Grigoriev I."/>
            <person name="Quatrano R.S."/>
            <person name="Boore J.L."/>
        </authorList>
    </citation>
    <scope>NUCLEOTIDE SEQUENCE [LARGE SCALE GENOMIC DNA]</scope>
    <source>
        <strain evidence="2 3">cv. Gransden 2004</strain>
    </source>
</reference>
<proteinExistence type="predicted"/>
<accession>A0A2K1J3E3</accession>
<dbReference type="Gramene" id="Pp3c17_10420V3.1">
    <property type="protein sequence ID" value="Pp3c17_10420V3.1"/>
    <property type="gene ID" value="Pp3c17_10420"/>
</dbReference>
<reference evidence="2" key="3">
    <citation type="submission" date="2020-12" db="UniProtKB">
        <authorList>
            <consortium name="EnsemblPlants"/>
        </authorList>
    </citation>
    <scope>IDENTIFICATION</scope>
</reference>
<gene>
    <name evidence="1" type="ORF">PHYPA_021893</name>
</gene>
<sequence length="49" mass="6099">MILWTEESFKLEYVADRIYFIINRERAGVHFDILYEYIFQRCRKPIKPS</sequence>
<reference evidence="1 3" key="2">
    <citation type="journal article" date="2018" name="Plant J.">
        <title>The Physcomitrella patens chromosome-scale assembly reveals moss genome structure and evolution.</title>
        <authorList>
            <person name="Lang D."/>
            <person name="Ullrich K.K."/>
            <person name="Murat F."/>
            <person name="Fuchs J."/>
            <person name="Jenkins J."/>
            <person name="Haas F.B."/>
            <person name="Piednoel M."/>
            <person name="Gundlach H."/>
            <person name="Van Bel M."/>
            <person name="Meyberg R."/>
            <person name="Vives C."/>
            <person name="Morata J."/>
            <person name="Symeonidi A."/>
            <person name="Hiss M."/>
            <person name="Muchero W."/>
            <person name="Kamisugi Y."/>
            <person name="Saleh O."/>
            <person name="Blanc G."/>
            <person name="Decker E.L."/>
            <person name="van Gessel N."/>
            <person name="Grimwood J."/>
            <person name="Hayes R.D."/>
            <person name="Graham S.W."/>
            <person name="Gunter L.E."/>
            <person name="McDaniel S.F."/>
            <person name="Hoernstein S.N.W."/>
            <person name="Larsson A."/>
            <person name="Li F.W."/>
            <person name="Perroud P.F."/>
            <person name="Phillips J."/>
            <person name="Ranjan P."/>
            <person name="Rokshar D.S."/>
            <person name="Rothfels C.J."/>
            <person name="Schneider L."/>
            <person name="Shu S."/>
            <person name="Stevenson D.W."/>
            <person name="Thummler F."/>
            <person name="Tillich M."/>
            <person name="Villarreal Aguilar J.C."/>
            <person name="Widiez T."/>
            <person name="Wong G.K."/>
            <person name="Wymore A."/>
            <person name="Zhang Y."/>
            <person name="Zimmer A.D."/>
            <person name="Quatrano R.S."/>
            <person name="Mayer K.F.X."/>
            <person name="Goodstein D."/>
            <person name="Casacuberta J.M."/>
            <person name="Vandepoele K."/>
            <person name="Reski R."/>
            <person name="Cuming A.C."/>
            <person name="Tuskan G.A."/>
            <person name="Maumus F."/>
            <person name="Salse J."/>
            <person name="Schmutz J."/>
            <person name="Rensing S.A."/>
        </authorList>
    </citation>
    <scope>NUCLEOTIDE SEQUENCE [LARGE SCALE GENOMIC DNA]</scope>
    <source>
        <strain evidence="2 3">cv. Gransden 2004</strain>
    </source>
</reference>